<feature type="region of interest" description="Disordered" evidence="8">
    <location>
        <begin position="285"/>
        <end position="326"/>
    </location>
</feature>
<reference evidence="10" key="2">
    <citation type="submission" date="2020-05" db="UniProtKB">
        <authorList>
            <consortium name="EnsemblMetazoa"/>
        </authorList>
    </citation>
    <scope>IDENTIFICATION</scope>
    <source>
        <strain evidence="10">A-37</strain>
    </source>
</reference>
<dbReference type="EMBL" id="AXCM01000714">
    <property type="status" value="NOT_ANNOTATED_CDS"/>
    <property type="molecule type" value="Genomic_DNA"/>
</dbReference>
<feature type="compositionally biased region" description="Polar residues" evidence="8">
    <location>
        <begin position="246"/>
        <end position="260"/>
    </location>
</feature>
<feature type="compositionally biased region" description="Polar residues" evidence="8">
    <location>
        <begin position="293"/>
        <end position="305"/>
    </location>
</feature>
<dbReference type="GO" id="GO:0005634">
    <property type="term" value="C:nucleus"/>
    <property type="evidence" value="ECO:0007669"/>
    <property type="project" value="UniProtKB-SubCell"/>
</dbReference>
<sequence length="393" mass="44691">MACCTAECLSEDRSLIPRNRYIYVPSPAISSASCHLPQHPNQEYNIEHNATRHRSNSPLVANESQAVFFSHEYPQQQIYHPYPNQQLSSPQSNTSLSINSTMPLGHHMSSHAYEDYSQTTTNEQHNDRCSVTISSYNDEVVEHQSESLTNTNKSESDSCILYNRASGTERQTLTGLTDMNSVPCADGQSLVRHEQEFENAVGYLTNTSYSEAARQKHKADRNRSPENFFDEVLPFLYNELEPTSGVMNSESFQKSNSQQEQDGKCIQPWSNGAPLLRQLLFNNTGDEDDSAKEANNNEVNQNTRPKGNRTFDGEDSPDQPQKLKLSGIGITNRKARTAFTKAQIKALECEYAHSHYLTRLRRYEIAVALMLSERQVKVWFQNRRMKMKRMSSS</sequence>
<evidence type="ECO:0000256" key="8">
    <source>
        <dbReference type="SAM" id="MobiDB-lite"/>
    </source>
</evidence>
<evidence type="ECO:0000256" key="5">
    <source>
        <dbReference type="ARBA" id="ARBA00023242"/>
    </source>
</evidence>
<protein>
    <recommendedName>
        <fullName evidence="9">Homeobox domain-containing protein</fullName>
    </recommendedName>
</protein>
<dbReference type="GO" id="GO:0003677">
    <property type="term" value="F:DNA binding"/>
    <property type="evidence" value="ECO:0007669"/>
    <property type="project" value="UniProtKB-UniRule"/>
</dbReference>
<comment type="similarity">
    <text evidence="2">Belongs to the Abd-B homeobox family.</text>
</comment>
<evidence type="ECO:0000313" key="10">
    <source>
        <dbReference type="EnsemblMetazoa" id="ACUA011477-PA"/>
    </source>
</evidence>
<dbReference type="PROSITE" id="PS50071">
    <property type="entry name" value="HOMEOBOX_2"/>
    <property type="match status" value="1"/>
</dbReference>
<feature type="region of interest" description="Disordered" evidence="8">
    <location>
        <begin position="81"/>
        <end position="108"/>
    </location>
</feature>
<keyword evidence="4 6" id="KW-0371">Homeobox</keyword>
<dbReference type="EnsemblMetazoa" id="ACUA011477-RA">
    <property type="protein sequence ID" value="ACUA011477-PA"/>
    <property type="gene ID" value="ACUA011477"/>
</dbReference>
<dbReference type="Pfam" id="PF00046">
    <property type="entry name" value="Homeodomain"/>
    <property type="match status" value="1"/>
</dbReference>
<evidence type="ECO:0000256" key="2">
    <source>
        <dbReference type="ARBA" id="ARBA00006317"/>
    </source>
</evidence>
<evidence type="ECO:0000256" key="7">
    <source>
        <dbReference type="RuleBase" id="RU000682"/>
    </source>
</evidence>
<dbReference type="SMART" id="SM00389">
    <property type="entry name" value="HOX"/>
    <property type="match status" value="1"/>
</dbReference>
<dbReference type="AlphaFoldDB" id="A0A182M7L2"/>
<name>A0A182M7L2_9DIPT</name>
<dbReference type="InterPro" id="IPR046333">
    <property type="entry name" value="HXA10/ABDB-like"/>
</dbReference>
<evidence type="ECO:0000313" key="11">
    <source>
        <dbReference type="Proteomes" id="UP000075883"/>
    </source>
</evidence>
<proteinExistence type="inferred from homology"/>
<dbReference type="PANTHER" id="PTHR45874">
    <property type="entry name" value="HOMEOBOX PROTEIN ABDOMINAL-B"/>
    <property type="match status" value="1"/>
</dbReference>
<feature type="domain" description="Homeobox" evidence="9">
    <location>
        <begin position="330"/>
        <end position="390"/>
    </location>
</feature>
<keyword evidence="5 6" id="KW-0539">Nucleus</keyword>
<dbReference type="Gene3D" id="1.10.10.60">
    <property type="entry name" value="Homeodomain-like"/>
    <property type="match status" value="1"/>
</dbReference>
<evidence type="ECO:0000256" key="3">
    <source>
        <dbReference type="ARBA" id="ARBA00023125"/>
    </source>
</evidence>
<dbReference type="SUPFAM" id="SSF46689">
    <property type="entry name" value="Homeodomain-like"/>
    <property type="match status" value="1"/>
</dbReference>
<comment type="subcellular location">
    <subcellularLocation>
        <location evidence="1 6 7">Nucleus</location>
    </subcellularLocation>
</comment>
<evidence type="ECO:0000259" key="9">
    <source>
        <dbReference type="PROSITE" id="PS50071"/>
    </source>
</evidence>
<dbReference type="InterPro" id="IPR017970">
    <property type="entry name" value="Homeobox_CS"/>
</dbReference>
<dbReference type="STRING" id="139723.A0A182M7L2"/>
<accession>A0A182M7L2</accession>
<dbReference type="PRINTS" id="PR00024">
    <property type="entry name" value="HOMEOBOX"/>
</dbReference>
<dbReference type="InterPro" id="IPR001356">
    <property type="entry name" value="HD"/>
</dbReference>
<keyword evidence="11" id="KW-1185">Reference proteome</keyword>
<evidence type="ECO:0000256" key="6">
    <source>
        <dbReference type="PROSITE-ProRule" id="PRU00108"/>
    </source>
</evidence>
<feature type="region of interest" description="Disordered" evidence="8">
    <location>
        <begin position="246"/>
        <end position="268"/>
    </location>
</feature>
<dbReference type="PROSITE" id="PS00027">
    <property type="entry name" value="HOMEOBOX_1"/>
    <property type="match status" value="1"/>
</dbReference>
<reference evidence="11" key="1">
    <citation type="submission" date="2013-09" db="EMBL/GenBank/DDBJ databases">
        <title>The Genome Sequence of Anopheles culicifacies species A.</title>
        <authorList>
            <consortium name="The Broad Institute Genomics Platform"/>
            <person name="Neafsey D.E."/>
            <person name="Besansky N."/>
            <person name="Howell P."/>
            <person name="Walton C."/>
            <person name="Young S.K."/>
            <person name="Zeng Q."/>
            <person name="Gargeya S."/>
            <person name="Fitzgerald M."/>
            <person name="Haas B."/>
            <person name="Abouelleil A."/>
            <person name="Allen A.W."/>
            <person name="Alvarado L."/>
            <person name="Arachchi H.M."/>
            <person name="Berlin A.M."/>
            <person name="Chapman S.B."/>
            <person name="Gainer-Dewar J."/>
            <person name="Goldberg J."/>
            <person name="Griggs A."/>
            <person name="Gujja S."/>
            <person name="Hansen M."/>
            <person name="Howarth C."/>
            <person name="Imamovic A."/>
            <person name="Ireland A."/>
            <person name="Larimer J."/>
            <person name="McCowan C."/>
            <person name="Murphy C."/>
            <person name="Pearson M."/>
            <person name="Poon T.W."/>
            <person name="Priest M."/>
            <person name="Roberts A."/>
            <person name="Saif S."/>
            <person name="Shea T."/>
            <person name="Sisk P."/>
            <person name="Sykes S."/>
            <person name="Wortman J."/>
            <person name="Nusbaum C."/>
            <person name="Birren B."/>
        </authorList>
    </citation>
    <scope>NUCLEOTIDE SEQUENCE [LARGE SCALE GENOMIC DNA]</scope>
    <source>
        <strain evidence="11">A-37</strain>
    </source>
</reference>
<keyword evidence="3 6" id="KW-0238">DNA-binding</keyword>
<evidence type="ECO:0000256" key="1">
    <source>
        <dbReference type="ARBA" id="ARBA00004123"/>
    </source>
</evidence>
<dbReference type="InterPro" id="IPR009057">
    <property type="entry name" value="Homeodomain-like_sf"/>
</dbReference>
<dbReference type="GO" id="GO:0000981">
    <property type="term" value="F:DNA-binding transcription factor activity, RNA polymerase II-specific"/>
    <property type="evidence" value="ECO:0007669"/>
    <property type="project" value="InterPro"/>
</dbReference>
<dbReference type="VEuPathDB" id="VectorBase:ACUA011477"/>
<organism evidence="10 11">
    <name type="scientific">Anopheles culicifacies</name>
    <dbReference type="NCBI Taxonomy" id="139723"/>
    <lineage>
        <taxon>Eukaryota</taxon>
        <taxon>Metazoa</taxon>
        <taxon>Ecdysozoa</taxon>
        <taxon>Arthropoda</taxon>
        <taxon>Hexapoda</taxon>
        <taxon>Insecta</taxon>
        <taxon>Pterygota</taxon>
        <taxon>Neoptera</taxon>
        <taxon>Endopterygota</taxon>
        <taxon>Diptera</taxon>
        <taxon>Nematocera</taxon>
        <taxon>Culicoidea</taxon>
        <taxon>Culicidae</taxon>
        <taxon>Anophelinae</taxon>
        <taxon>Anopheles</taxon>
        <taxon>culicifacies species complex</taxon>
    </lineage>
</organism>
<feature type="DNA-binding region" description="Homeobox" evidence="6">
    <location>
        <begin position="332"/>
        <end position="391"/>
    </location>
</feature>
<feature type="compositionally biased region" description="Polar residues" evidence="8">
    <location>
        <begin position="81"/>
        <end position="102"/>
    </location>
</feature>
<dbReference type="InterPro" id="IPR020479">
    <property type="entry name" value="HD_metazoa"/>
</dbReference>
<dbReference type="Proteomes" id="UP000075883">
    <property type="component" value="Unassembled WGS sequence"/>
</dbReference>
<dbReference type="CDD" id="cd00086">
    <property type="entry name" value="homeodomain"/>
    <property type="match status" value="1"/>
</dbReference>
<evidence type="ECO:0000256" key="4">
    <source>
        <dbReference type="ARBA" id="ARBA00023155"/>
    </source>
</evidence>